<accession>A0A2K8K6A1</accession>
<evidence type="ECO:0000313" key="1">
    <source>
        <dbReference type="EMBL" id="ATX64456.1"/>
    </source>
</evidence>
<evidence type="ECO:0000313" key="2">
    <source>
        <dbReference type="Proteomes" id="UP000228948"/>
    </source>
</evidence>
<reference evidence="1 2" key="1">
    <citation type="submission" date="2017-11" db="EMBL/GenBank/DDBJ databases">
        <title>Revised Sequence and Annotation of the Rhodobaca barguzinensis strain alga05 Genome.</title>
        <authorList>
            <person name="Kopejtka K."/>
            <person name="Tomasch J.M."/>
            <person name="Bunk B."/>
            <person name="Koblizek M."/>
        </authorList>
    </citation>
    <scope>NUCLEOTIDE SEQUENCE [LARGE SCALE GENOMIC DNA]</scope>
    <source>
        <strain evidence="2">alga05</strain>
    </source>
</reference>
<dbReference type="Proteomes" id="UP000228948">
    <property type="component" value="Chromosome"/>
</dbReference>
<organism evidence="1 2">
    <name type="scientific">Roseinatronobacter bogoriensis subsp. barguzinensis</name>
    <dbReference type="NCBI Taxonomy" id="441209"/>
    <lineage>
        <taxon>Bacteria</taxon>
        <taxon>Pseudomonadati</taxon>
        <taxon>Pseudomonadota</taxon>
        <taxon>Alphaproteobacteria</taxon>
        <taxon>Rhodobacterales</taxon>
        <taxon>Paracoccaceae</taxon>
        <taxon>Roseinatronobacter</taxon>
    </lineage>
</organism>
<protein>
    <submittedName>
        <fullName evidence="1">Uncharacterized protein</fullName>
    </submittedName>
</protein>
<sequence length="76" mass="8337">MLFALGIVRDRRVSSKGRARREKHFLGQFRDCQHIEAASRCAAFITFDKGAARLAGAAYAHAGVKTAVCFLSVHES</sequence>
<name>A0A2K8K6A1_9RHOB</name>
<dbReference type="AlphaFoldDB" id="A0A2K8K6A1"/>
<dbReference type="KEGG" id="rbg:BG454_00250"/>
<dbReference type="EMBL" id="CP024899">
    <property type="protein sequence ID" value="ATX64456.1"/>
    <property type="molecule type" value="Genomic_DNA"/>
</dbReference>
<proteinExistence type="predicted"/>
<keyword evidence="2" id="KW-1185">Reference proteome</keyword>
<gene>
    <name evidence="1" type="ORF">BG454_00250</name>
</gene>